<evidence type="ECO:0000259" key="4">
    <source>
        <dbReference type="Pfam" id="PF17851"/>
    </source>
</evidence>
<dbReference type="InterPro" id="IPR051795">
    <property type="entry name" value="Glycosyl_Hydrlase_43"/>
</dbReference>
<evidence type="ECO:0000313" key="6">
    <source>
        <dbReference type="Proteomes" id="UP001597061"/>
    </source>
</evidence>
<dbReference type="SUPFAM" id="SSF49899">
    <property type="entry name" value="Concanavalin A-like lectins/glucanases"/>
    <property type="match status" value="1"/>
</dbReference>
<accession>A0ABW3JPZ3</accession>
<dbReference type="InterPro" id="IPR023296">
    <property type="entry name" value="Glyco_hydro_beta-prop_sf"/>
</dbReference>
<dbReference type="CDD" id="cd09002">
    <property type="entry name" value="GH43_XYL-like"/>
    <property type="match status" value="1"/>
</dbReference>
<dbReference type="InterPro" id="IPR013320">
    <property type="entry name" value="ConA-like_dom_sf"/>
</dbReference>
<evidence type="ECO:0000256" key="2">
    <source>
        <dbReference type="ARBA" id="ARBA00022801"/>
    </source>
</evidence>
<feature type="domain" description="Beta-xylosidase C-terminal Concanavalin A-like" evidence="4">
    <location>
        <begin position="310"/>
        <end position="484"/>
    </location>
</feature>
<comment type="caution">
    <text evidence="5">The sequence shown here is derived from an EMBL/GenBank/DDBJ whole genome shotgun (WGS) entry which is preliminary data.</text>
</comment>
<dbReference type="EMBL" id="JBHTJI010000042">
    <property type="protein sequence ID" value="MFD0991352.1"/>
    <property type="molecule type" value="Genomic_DNA"/>
</dbReference>
<proteinExistence type="inferred from homology"/>
<dbReference type="PANTHER" id="PTHR42812">
    <property type="entry name" value="BETA-XYLOSIDASE"/>
    <property type="match status" value="1"/>
</dbReference>
<dbReference type="Pfam" id="PF17851">
    <property type="entry name" value="GH43_C2"/>
    <property type="match status" value="1"/>
</dbReference>
<dbReference type="InterPro" id="IPR041542">
    <property type="entry name" value="GH43_C2"/>
</dbReference>
<evidence type="ECO:0000256" key="1">
    <source>
        <dbReference type="ARBA" id="ARBA00009865"/>
    </source>
</evidence>
<dbReference type="Gene3D" id="2.115.10.20">
    <property type="entry name" value="Glycosyl hydrolase domain, family 43"/>
    <property type="match status" value="2"/>
</dbReference>
<keyword evidence="6" id="KW-1185">Reference proteome</keyword>
<keyword evidence="2" id="KW-0378">Hydrolase</keyword>
<name>A0ABW3JPZ3_9FLAO</name>
<dbReference type="RefSeq" id="WP_379927030.1">
    <property type="nucleotide sequence ID" value="NZ_JBHTJI010000042.1"/>
</dbReference>
<comment type="similarity">
    <text evidence="1">Belongs to the glycosyl hydrolase 43 family.</text>
</comment>
<protein>
    <submittedName>
        <fullName evidence="5">Family 43 glycosylhydrolase</fullName>
    </submittedName>
</protein>
<evidence type="ECO:0000313" key="5">
    <source>
        <dbReference type="EMBL" id="MFD0991352.1"/>
    </source>
</evidence>
<dbReference type="InterPro" id="IPR006710">
    <property type="entry name" value="Glyco_hydro_43"/>
</dbReference>
<dbReference type="Proteomes" id="UP001597061">
    <property type="component" value="Unassembled WGS sequence"/>
</dbReference>
<reference evidence="6" key="1">
    <citation type="journal article" date="2019" name="Int. J. Syst. Evol. Microbiol.">
        <title>The Global Catalogue of Microorganisms (GCM) 10K type strain sequencing project: providing services to taxonomists for standard genome sequencing and annotation.</title>
        <authorList>
            <consortium name="The Broad Institute Genomics Platform"/>
            <consortium name="The Broad Institute Genome Sequencing Center for Infectious Disease"/>
            <person name="Wu L."/>
            <person name="Ma J."/>
        </authorList>
    </citation>
    <scope>NUCLEOTIDE SEQUENCE [LARGE SCALE GENOMIC DNA]</scope>
    <source>
        <strain evidence="6">CCUG 62414</strain>
    </source>
</reference>
<gene>
    <name evidence="5" type="ORF">ACFQ1R_14690</name>
</gene>
<evidence type="ECO:0000256" key="3">
    <source>
        <dbReference type="ARBA" id="ARBA00023295"/>
    </source>
</evidence>
<keyword evidence="3" id="KW-0326">Glycosidase</keyword>
<organism evidence="5 6">
    <name type="scientific">Mariniflexile jejuense</name>
    <dbReference type="NCBI Taxonomy" id="1173582"/>
    <lineage>
        <taxon>Bacteria</taxon>
        <taxon>Pseudomonadati</taxon>
        <taxon>Bacteroidota</taxon>
        <taxon>Flavobacteriia</taxon>
        <taxon>Flavobacteriales</taxon>
        <taxon>Flavobacteriaceae</taxon>
        <taxon>Mariniflexile</taxon>
    </lineage>
</organism>
<dbReference type="Gene3D" id="2.60.120.200">
    <property type="match status" value="1"/>
</dbReference>
<dbReference type="PANTHER" id="PTHR42812:SF2">
    <property type="entry name" value="XYLOSIDASE_ARABINOSIDASE"/>
    <property type="match status" value="1"/>
</dbReference>
<sequence length="802" mass="91232">MKNILIILLLLVFKTGLILAQNYPQVILRGDYPDPTIIRDGSDYYMTHSSFVYNPGFLIWHSTDLINWEPIARTMTIIKGSAYAPDLVKYNGKYYIYYPSAGTNWVIWADDIRGPWSNPIDLKVERIDPGHVVDKKGNRFLHLSKGIVVPLTKDGLATKGDVTQTYDGWEYPKEWATECFCLESPKLNYKDGYYYLTSAQGGTAGPATSHMVVSARSKTPVGPWENSPYNPIVHTWSASEKWWSKGHGTLIDDTAGNWWIVYHAYENGAYTLGRQTLIDPIKWTDDGWYKLDENRKSLPSKNPQIGMKLSDSFSTNKLDIQWTTWGGYNDDDISFSNSSLFLKGKGDTPGYGRKLLITIPDKNYQIESEITLNEGGSGGLILFYRENAFASITSNGESFTINDRNKEVENIVSEFGDHFFLRIINQADLCTIQASKDGKIWKTLKEHLDVSGLHHNNYRGFYALRAGLVATHNAKVEFKYFNYTAGKLAPKPVFRDPVYDGAADPVVIWNPLVRKWWMFYTNRRATETELPGYSWVFKTPIGIAESADGANWDYVGIANFPNLPPEAGGDSATLWAPDVIYGEDGNWHMFLSIQAGIAEHWGKVPGYIDHLTSYNLRDWQYKKRFNLPVGSYDADVIKMPDGKWRMYFKDPSNHSSTFYYLESTDLNNWSDPIKVMSTKGEGPAVFYWKDYYWMIICDGMGFKTFRSKDATEWEYQPGGPLMPEGSGTGADDVATARHGDVVISNGRAYFYYFTHPGQVGENRKKDGFDQRRSSIHVVEFKLQNGWIIANRDEPTFIQLENP</sequence>
<dbReference type="SUPFAM" id="SSF75005">
    <property type="entry name" value="Arabinanase/levansucrase/invertase"/>
    <property type="match status" value="2"/>
</dbReference>
<dbReference type="Pfam" id="PF04616">
    <property type="entry name" value="Glyco_hydro_43"/>
    <property type="match status" value="1"/>
</dbReference>